<dbReference type="EMBL" id="JPER01000011">
    <property type="protein sequence ID" value="KFZ30059.1"/>
    <property type="molecule type" value="Genomic_DNA"/>
</dbReference>
<accession>A0A094IW27</accession>
<evidence type="ECO:0000313" key="3">
    <source>
        <dbReference type="EMBL" id="KFZ30059.1"/>
    </source>
</evidence>
<evidence type="ECO:0008006" key="5">
    <source>
        <dbReference type="Google" id="ProtNLM"/>
    </source>
</evidence>
<feature type="compositionally biased region" description="Basic and acidic residues" evidence="1">
    <location>
        <begin position="66"/>
        <end position="92"/>
    </location>
</feature>
<keyword evidence="2" id="KW-0732">Signal</keyword>
<protein>
    <recommendedName>
        <fullName evidence="5">Lipoprotein</fullName>
    </recommendedName>
</protein>
<feature type="chain" id="PRO_5001898951" description="Lipoprotein" evidence="2">
    <location>
        <begin position="22"/>
        <end position="92"/>
    </location>
</feature>
<dbReference type="AlphaFoldDB" id="A0A094IW27"/>
<organism evidence="3 4">
    <name type="scientific">Pseudidiomarina salinarum</name>
    <dbReference type="NCBI Taxonomy" id="435908"/>
    <lineage>
        <taxon>Bacteria</taxon>
        <taxon>Pseudomonadati</taxon>
        <taxon>Pseudomonadota</taxon>
        <taxon>Gammaproteobacteria</taxon>
        <taxon>Alteromonadales</taxon>
        <taxon>Idiomarinaceae</taxon>
        <taxon>Pseudidiomarina</taxon>
    </lineage>
</organism>
<evidence type="ECO:0000256" key="2">
    <source>
        <dbReference type="SAM" id="SignalP"/>
    </source>
</evidence>
<feature type="signal peptide" evidence="2">
    <location>
        <begin position="1"/>
        <end position="21"/>
    </location>
</feature>
<gene>
    <name evidence="3" type="ORF">IDSA_05810</name>
</gene>
<dbReference type="RefSeq" id="WP_034777247.1">
    <property type="nucleotide sequence ID" value="NZ_JPER01000011.1"/>
</dbReference>
<sequence length="92" mass="10066">MKTFWQVLASLALLTTIAACSGDDHGHPHADDGSHDTAEQHEHGDDSHTHDEKAPETEAYYGDEEQATKDGEAGGETKDEHTHDDGEEHSHH</sequence>
<reference evidence="3 4" key="1">
    <citation type="submission" date="2014-06" db="EMBL/GenBank/DDBJ databases">
        <title>The draft genome sequence of Idiomarina salinarum ISL-52.</title>
        <authorList>
            <person name="Du J."/>
            <person name="Shao Z."/>
        </authorList>
    </citation>
    <scope>NUCLEOTIDE SEQUENCE [LARGE SCALE GENOMIC DNA]</scope>
    <source>
        <strain evidence="3 4">ISL-52</strain>
    </source>
</reference>
<dbReference type="Proteomes" id="UP000054363">
    <property type="component" value="Unassembled WGS sequence"/>
</dbReference>
<evidence type="ECO:0000256" key="1">
    <source>
        <dbReference type="SAM" id="MobiDB-lite"/>
    </source>
</evidence>
<dbReference type="PROSITE" id="PS51257">
    <property type="entry name" value="PROKAR_LIPOPROTEIN"/>
    <property type="match status" value="1"/>
</dbReference>
<feature type="compositionally biased region" description="Basic and acidic residues" evidence="1">
    <location>
        <begin position="22"/>
        <end position="56"/>
    </location>
</feature>
<dbReference type="STRING" id="435908.IDSA_05810"/>
<name>A0A094IW27_9GAMM</name>
<evidence type="ECO:0000313" key="4">
    <source>
        <dbReference type="Proteomes" id="UP000054363"/>
    </source>
</evidence>
<keyword evidence="4" id="KW-1185">Reference proteome</keyword>
<feature type="region of interest" description="Disordered" evidence="1">
    <location>
        <begin position="20"/>
        <end position="92"/>
    </location>
</feature>
<comment type="caution">
    <text evidence="3">The sequence shown here is derived from an EMBL/GenBank/DDBJ whole genome shotgun (WGS) entry which is preliminary data.</text>
</comment>
<proteinExistence type="predicted"/>